<dbReference type="EMBL" id="VMHJ01000001">
    <property type="protein sequence ID" value="TSJ86211.1"/>
    <property type="molecule type" value="Genomic_DNA"/>
</dbReference>
<dbReference type="InterPro" id="IPR001647">
    <property type="entry name" value="HTH_TetR"/>
</dbReference>
<feature type="domain" description="HTH tetR-type" evidence="5">
    <location>
        <begin position="20"/>
        <end position="80"/>
    </location>
</feature>
<evidence type="ECO:0000259" key="5">
    <source>
        <dbReference type="PROSITE" id="PS50977"/>
    </source>
</evidence>
<dbReference type="SUPFAM" id="SSF46689">
    <property type="entry name" value="Homeodomain-like"/>
    <property type="match status" value="1"/>
</dbReference>
<comment type="caution">
    <text evidence="6">The sequence shown here is derived from an EMBL/GenBank/DDBJ whole genome shotgun (WGS) entry which is preliminary data.</text>
</comment>
<keyword evidence="3" id="KW-0804">Transcription</keyword>
<dbReference type="GO" id="GO:0003700">
    <property type="term" value="F:DNA-binding transcription factor activity"/>
    <property type="evidence" value="ECO:0007669"/>
    <property type="project" value="TreeGrafter"/>
</dbReference>
<dbReference type="InterPro" id="IPR050109">
    <property type="entry name" value="HTH-type_TetR-like_transc_reg"/>
</dbReference>
<dbReference type="PANTHER" id="PTHR30055">
    <property type="entry name" value="HTH-TYPE TRANSCRIPTIONAL REGULATOR RUTR"/>
    <property type="match status" value="1"/>
</dbReference>
<gene>
    <name evidence="6" type="ORF">FPK29_00430</name>
</gene>
<feature type="DNA-binding region" description="H-T-H motif" evidence="4">
    <location>
        <begin position="43"/>
        <end position="62"/>
    </location>
</feature>
<keyword evidence="2 4" id="KW-0238">DNA-binding</keyword>
<dbReference type="GO" id="GO:0000976">
    <property type="term" value="F:transcription cis-regulatory region binding"/>
    <property type="evidence" value="ECO:0007669"/>
    <property type="project" value="TreeGrafter"/>
</dbReference>
<evidence type="ECO:0000256" key="1">
    <source>
        <dbReference type="ARBA" id="ARBA00023015"/>
    </source>
</evidence>
<dbReference type="InterPro" id="IPR009057">
    <property type="entry name" value="Homeodomain-like_sf"/>
</dbReference>
<dbReference type="PANTHER" id="PTHR30055:SF234">
    <property type="entry name" value="HTH-TYPE TRANSCRIPTIONAL REGULATOR BETI"/>
    <property type="match status" value="1"/>
</dbReference>
<dbReference type="PROSITE" id="PS50977">
    <property type="entry name" value="HTH_TETR_2"/>
    <property type="match status" value="1"/>
</dbReference>
<evidence type="ECO:0000256" key="4">
    <source>
        <dbReference type="PROSITE-ProRule" id="PRU00335"/>
    </source>
</evidence>
<evidence type="ECO:0000256" key="3">
    <source>
        <dbReference type="ARBA" id="ARBA00023163"/>
    </source>
</evidence>
<evidence type="ECO:0000256" key="2">
    <source>
        <dbReference type="ARBA" id="ARBA00023125"/>
    </source>
</evidence>
<protein>
    <submittedName>
        <fullName evidence="6">TetR/AcrR family transcriptional regulator</fullName>
    </submittedName>
</protein>
<dbReference type="AlphaFoldDB" id="A0A556RBE6"/>
<sequence>MADRDSGKRADDRLPRRRGRASRQAIIEAAVASFGMRGYYGTTLQGIADRVHMTKAGVLHHVGSKDGLLHLVMNEIYDSETDRVLDRLIRSKDQPLLAEMWRQVVAINASRPALVHMFSTLSAEALDPHHPAHAYFEDRERGSINTAMNIRWALPEGISLRPLLQAGYSMMDGIQLRWLRTPGQDLNQLWAACEEVIFPLPTWSGYR</sequence>
<accession>A0A556RBE6</accession>
<proteinExistence type="predicted"/>
<evidence type="ECO:0000313" key="7">
    <source>
        <dbReference type="Proteomes" id="UP000317536"/>
    </source>
</evidence>
<name>A0A556RBE6_9BIFI</name>
<keyword evidence="1" id="KW-0805">Transcription regulation</keyword>
<dbReference type="Proteomes" id="UP000317536">
    <property type="component" value="Unassembled WGS sequence"/>
</dbReference>
<evidence type="ECO:0000313" key="6">
    <source>
        <dbReference type="EMBL" id="TSJ86211.1"/>
    </source>
</evidence>
<organism evidence="6 7">
    <name type="scientific">Bifidobacterium asteroides</name>
    <dbReference type="NCBI Taxonomy" id="1684"/>
    <lineage>
        <taxon>Bacteria</taxon>
        <taxon>Bacillati</taxon>
        <taxon>Actinomycetota</taxon>
        <taxon>Actinomycetes</taxon>
        <taxon>Bifidobacteriales</taxon>
        <taxon>Bifidobacteriaceae</taxon>
        <taxon>Bifidobacterium</taxon>
    </lineage>
</organism>
<reference evidence="6 7" key="1">
    <citation type="submission" date="2019-07" db="EMBL/GenBank/DDBJ databases">
        <title>Bifidobacterium asteroides genomes.</title>
        <authorList>
            <person name="Zheng H."/>
        </authorList>
    </citation>
    <scope>NUCLEOTIDE SEQUENCE [LARGE SCALE GENOMIC DNA]</scope>
    <source>
        <strain evidence="6 7">W8111</strain>
    </source>
</reference>
<dbReference type="Gene3D" id="1.10.357.10">
    <property type="entry name" value="Tetracycline Repressor, domain 2"/>
    <property type="match status" value="1"/>
</dbReference>
<dbReference type="Pfam" id="PF00440">
    <property type="entry name" value="TetR_N"/>
    <property type="match status" value="1"/>
</dbReference>